<evidence type="ECO:0000256" key="1">
    <source>
        <dbReference type="SAM" id="MobiDB-lite"/>
    </source>
</evidence>
<feature type="region of interest" description="Disordered" evidence="1">
    <location>
        <begin position="1"/>
        <end position="43"/>
    </location>
</feature>
<accession>A0A914VI70</accession>
<dbReference type="AlphaFoldDB" id="A0A914VI70"/>
<feature type="compositionally biased region" description="Polar residues" evidence="1">
    <location>
        <begin position="1"/>
        <end position="12"/>
    </location>
</feature>
<keyword evidence="2" id="KW-1185">Reference proteome</keyword>
<protein>
    <submittedName>
        <fullName evidence="3">Uncharacterized protein</fullName>
    </submittedName>
</protein>
<feature type="compositionally biased region" description="Basic and acidic residues" evidence="1">
    <location>
        <begin position="18"/>
        <end position="37"/>
    </location>
</feature>
<sequence>MKSTDGRSASGQRHQRRSSADRAAETEVPTVERRDQRPTTTEGIMFAVRPGAYKYHSELKWFWCRSQVACHLSASYATALSYKAARLWTTATVADDYNATRSTLLDCSTRGRGARGSRSDTADGGDGACSIMHHGHHHQSLEWPARHFARIGARN</sequence>
<organism evidence="2 3">
    <name type="scientific">Plectus sambesii</name>
    <dbReference type="NCBI Taxonomy" id="2011161"/>
    <lineage>
        <taxon>Eukaryota</taxon>
        <taxon>Metazoa</taxon>
        <taxon>Ecdysozoa</taxon>
        <taxon>Nematoda</taxon>
        <taxon>Chromadorea</taxon>
        <taxon>Plectida</taxon>
        <taxon>Plectina</taxon>
        <taxon>Plectoidea</taxon>
        <taxon>Plectidae</taxon>
        <taxon>Plectus</taxon>
    </lineage>
</organism>
<name>A0A914VI70_9BILA</name>
<reference evidence="3" key="1">
    <citation type="submission" date="2022-11" db="UniProtKB">
        <authorList>
            <consortium name="WormBaseParasite"/>
        </authorList>
    </citation>
    <scope>IDENTIFICATION</scope>
</reference>
<dbReference type="Proteomes" id="UP000887566">
    <property type="component" value="Unplaced"/>
</dbReference>
<proteinExistence type="predicted"/>
<evidence type="ECO:0000313" key="2">
    <source>
        <dbReference type="Proteomes" id="UP000887566"/>
    </source>
</evidence>
<evidence type="ECO:0000313" key="3">
    <source>
        <dbReference type="WBParaSite" id="PSAMB.scaffold1930size26589.g15577.t1"/>
    </source>
</evidence>
<dbReference type="WBParaSite" id="PSAMB.scaffold1930size26589.g15577.t1">
    <property type="protein sequence ID" value="PSAMB.scaffold1930size26589.g15577.t1"/>
    <property type="gene ID" value="PSAMB.scaffold1930size26589.g15577"/>
</dbReference>